<dbReference type="Pfam" id="PF20553">
    <property type="entry name" value="Methyltransf_35"/>
    <property type="match status" value="1"/>
</dbReference>
<comment type="caution">
    <text evidence="1">The sequence shown here is derived from an EMBL/GenBank/DDBJ whole genome shotgun (WGS) entry which is preliminary data.</text>
</comment>
<dbReference type="OrthoDB" id="9181262at2"/>
<gene>
    <name evidence="1" type="ORF">GTO89_02640</name>
</gene>
<protein>
    <submittedName>
        <fullName evidence="1">Uncharacterized protein</fullName>
    </submittedName>
</protein>
<sequence length="312" mass="36869">MSNSGEKIDYSLRPAKCIERKMICDVLNLLRGFSDIQKYRYIGFGSFYFVDFTLFHKELGINDMVSIEGNDNIISRAEFNKPYNFIDLHQGFSTQVLEIEIPWTEDKKSIIWMDYDSTIERYMLDDIEIIFERAVPGSIFLMTLNTSIGRAGNRLEFLKEKLENKCPIGLQENRFITKNDAYNFMYDLINNNIVTQLRTRNSTINEKVMYQQLFNFRYADGAPMLTIGGIIYKESEQNLLEKCDLFRYEFVKTDENHFDITVPCLTLKEKMEINKNLYSSDNNLSDILKKEDIQQYQRLYRYFPHYFDAVGI</sequence>
<dbReference type="AlphaFoldDB" id="A0A845L8L2"/>
<name>A0A845L8L2_HELGE</name>
<dbReference type="InterPro" id="IPR046788">
    <property type="entry name" value="Methyltransf_35"/>
</dbReference>
<dbReference type="EMBL" id="WXEX01000002">
    <property type="protein sequence ID" value="MZP41931.1"/>
    <property type="molecule type" value="Genomic_DNA"/>
</dbReference>
<accession>A0A845L8L2</accession>
<evidence type="ECO:0000313" key="1">
    <source>
        <dbReference type="EMBL" id="MZP41931.1"/>
    </source>
</evidence>
<organism evidence="1 2">
    <name type="scientific">Heliomicrobium gestii</name>
    <name type="common">Heliobacterium gestii</name>
    <dbReference type="NCBI Taxonomy" id="2699"/>
    <lineage>
        <taxon>Bacteria</taxon>
        <taxon>Bacillati</taxon>
        <taxon>Bacillota</taxon>
        <taxon>Clostridia</taxon>
        <taxon>Eubacteriales</taxon>
        <taxon>Heliobacteriaceae</taxon>
        <taxon>Heliomicrobium</taxon>
    </lineage>
</organism>
<dbReference type="RefSeq" id="WP_161260524.1">
    <property type="nucleotide sequence ID" value="NZ_JAFBDC010000002.1"/>
</dbReference>
<evidence type="ECO:0000313" key="2">
    <source>
        <dbReference type="Proteomes" id="UP000471031"/>
    </source>
</evidence>
<dbReference type="Proteomes" id="UP000471031">
    <property type="component" value="Unassembled WGS sequence"/>
</dbReference>
<proteinExistence type="predicted"/>
<reference evidence="1 2" key="1">
    <citation type="submission" date="2020-01" db="EMBL/GenBank/DDBJ databases">
        <title>Whole genome sequence of Heliobacterium gestii DSM 11169.</title>
        <authorList>
            <person name="Kyndt J.A."/>
            <person name="Meyer T.E."/>
        </authorList>
    </citation>
    <scope>NUCLEOTIDE SEQUENCE [LARGE SCALE GENOMIC DNA]</scope>
    <source>
        <strain evidence="1 2">DSM 11169</strain>
    </source>
</reference>
<keyword evidence="2" id="KW-1185">Reference proteome</keyword>